<proteinExistence type="predicted"/>
<reference evidence="2 3" key="1">
    <citation type="journal article" date="2015" name="Genome Biol. Evol.">
        <title>Phylogenomic analyses indicate that early fungi evolved digesting cell walls of algal ancestors of land plants.</title>
        <authorList>
            <person name="Chang Y."/>
            <person name="Wang S."/>
            <person name="Sekimoto S."/>
            <person name="Aerts A.L."/>
            <person name="Choi C."/>
            <person name="Clum A."/>
            <person name="LaButti K.M."/>
            <person name="Lindquist E.A."/>
            <person name="Yee Ngan C."/>
            <person name="Ohm R.A."/>
            <person name="Salamov A.A."/>
            <person name="Grigoriev I.V."/>
            <person name="Spatafora J.W."/>
            <person name="Berbee M.L."/>
        </authorList>
    </citation>
    <scope>NUCLEOTIDE SEQUENCE [LARGE SCALE GENOMIC DNA]</scope>
    <source>
        <strain evidence="2 3">JEL478</strain>
    </source>
</reference>
<gene>
    <name evidence="2" type="ORF">M427DRAFT_36609</name>
</gene>
<evidence type="ECO:0000313" key="3">
    <source>
        <dbReference type="Proteomes" id="UP000070544"/>
    </source>
</evidence>
<name>A0A139A2D0_GONPJ</name>
<keyword evidence="3" id="KW-1185">Reference proteome</keyword>
<dbReference type="Proteomes" id="UP000070544">
    <property type="component" value="Unassembled WGS sequence"/>
</dbReference>
<accession>A0A139A2D0</accession>
<feature type="region of interest" description="Disordered" evidence="1">
    <location>
        <begin position="1"/>
        <end position="30"/>
    </location>
</feature>
<feature type="compositionally biased region" description="Polar residues" evidence="1">
    <location>
        <begin position="645"/>
        <end position="660"/>
    </location>
</feature>
<feature type="region of interest" description="Disordered" evidence="1">
    <location>
        <begin position="73"/>
        <end position="107"/>
    </location>
</feature>
<sequence>MASTPGPMDPTALPAVRPVPSPDSHHNSAHAISTPRAILESLIADAVGLRGLSATSLTEDHFVEWNALRGAECPSRSEFEGKGPLERKYTRAASSRPRVRRRRRPRGDEAEYPRVIHTYVALDLAAALAWHSSRTSTNSGASTSCSPPHYRGESDGCPVEHLRELQVLLESAARHIAGLFPYLRRLCVHPVRVYLRMRSGSPAPAPAPAPLSNATDGLQHDEFAQCSHAFFRGLGPAGRDLALCGVRDEVRGDGSGSMVPGRAGAAGVLPVAVPSITLGALVNSQSIASATNQASTTIADLAVTLQIDSSAIIADRLTAYIEKAAAVLDSIAVQNDAGLKSPYQIDDVAIYMKDAIRKFGLKENIHVSVLTVYDPPTSFGIQPVIVNGVGVATTFNWIANGMTSNFTRGFRSLPTPPPAQATYWHFRTPHIGPVMPTGDSDQMMPFSLHDPRKPSESNEVAFVLQQFMLEDLSALLDSVKKQSGTKNSLYYLLTTAGQVIAMSGLGNVTEQHAALIARDAGGLRAKAIFEFPLSDYPVLNARSSALLKHANGNLDSNFSDAQWRENGYMFQVTSLTSILDSMKRAIKSDFSAVRNGDLSLRQSIVREVGATQTYFMSMLKAFAQSIKENKSLNNRRPRRQPEPNISRTSGAKRMSTASIE</sequence>
<dbReference type="AlphaFoldDB" id="A0A139A2D0"/>
<dbReference type="EMBL" id="KQ965814">
    <property type="protein sequence ID" value="KXS10798.1"/>
    <property type="molecule type" value="Genomic_DNA"/>
</dbReference>
<feature type="compositionally biased region" description="Basic and acidic residues" evidence="1">
    <location>
        <begin position="75"/>
        <end position="89"/>
    </location>
</feature>
<feature type="region of interest" description="Disordered" evidence="1">
    <location>
        <begin position="628"/>
        <end position="660"/>
    </location>
</feature>
<protein>
    <submittedName>
        <fullName evidence="2">Uncharacterized protein</fullName>
    </submittedName>
</protein>
<evidence type="ECO:0000313" key="2">
    <source>
        <dbReference type="EMBL" id="KXS10798.1"/>
    </source>
</evidence>
<organism evidence="2 3">
    <name type="scientific">Gonapodya prolifera (strain JEL478)</name>
    <name type="common">Monoblepharis prolifera</name>
    <dbReference type="NCBI Taxonomy" id="1344416"/>
    <lineage>
        <taxon>Eukaryota</taxon>
        <taxon>Fungi</taxon>
        <taxon>Fungi incertae sedis</taxon>
        <taxon>Chytridiomycota</taxon>
        <taxon>Chytridiomycota incertae sedis</taxon>
        <taxon>Monoblepharidomycetes</taxon>
        <taxon>Monoblepharidales</taxon>
        <taxon>Gonapodyaceae</taxon>
        <taxon>Gonapodya</taxon>
    </lineage>
</organism>
<evidence type="ECO:0000256" key="1">
    <source>
        <dbReference type="SAM" id="MobiDB-lite"/>
    </source>
</evidence>